<dbReference type="SUPFAM" id="SSF103473">
    <property type="entry name" value="MFS general substrate transporter"/>
    <property type="match status" value="1"/>
</dbReference>
<feature type="transmembrane region" description="Helical" evidence="7">
    <location>
        <begin position="434"/>
        <end position="452"/>
    </location>
</feature>
<comment type="subcellular location">
    <subcellularLocation>
        <location evidence="1">Membrane</location>
        <topology evidence="1">Multi-pass membrane protein</topology>
    </subcellularLocation>
</comment>
<accession>A0A9D5C4B4</accession>
<evidence type="ECO:0000313" key="9">
    <source>
        <dbReference type="Proteomes" id="UP001085076"/>
    </source>
</evidence>
<evidence type="ECO:0000256" key="3">
    <source>
        <dbReference type="ARBA" id="ARBA00022448"/>
    </source>
</evidence>
<gene>
    <name evidence="8" type="ORF">J5N97_027533</name>
</gene>
<evidence type="ECO:0000313" key="8">
    <source>
        <dbReference type="EMBL" id="KAJ0966395.1"/>
    </source>
</evidence>
<comment type="caution">
    <text evidence="8">The sequence shown here is derived from an EMBL/GenBank/DDBJ whole genome shotgun (WGS) entry which is preliminary data.</text>
</comment>
<sequence>MATSLLYPLAKLFFSPSLSPISSFPSPSVSRFPLTPFSKSRIARIRRGSRRVSPEEKLMAPWGEAGAGEEDEEAALMDPRADAPEIELSFSDFSGGRSTSRNQLASDSREMLSRDFGEDMNQSSIKVPQKNRSYMNNLKCFGVELSPDNIAVAIVYFVQGVLGLSRLAVSFYLKDDLHLDPAETAVISGVSALPWLVKPLYGFISDSIPLFGYRRRSYLFLSGLLGTLSWTLMATFVDSKYGAAFCILLGSLSVAFSDVVVDSMVVERARGESQSMSGSLQSLCWGSSAIGGIVSAYFSGSLVDAYGVRFVFGVTAFLPLMTSAVAVLVKEQAMASSKVYNSSISAPIFLESSRQHIMQLWTSVKQREIFLPTLFIFLWQATPQSESAMFFFTTNKLAFTPEFLGRVKLVTSVASLVGVALYNTFLKNVPLRKIFLLTTIIGSALGMTQVFLVTGLNRQFGISDEWFSIGDSLILTVLGQASFMPVLVLAARICPPGVEATLFATLMSISNAGSVTGGLLGAGLTQLLGVTKDTFDNLAILIIICNLSSLLPLPLLGLLPNEMPDAENTDAENVKSS</sequence>
<dbReference type="InterPro" id="IPR004324">
    <property type="entry name" value="FBT"/>
</dbReference>
<feature type="transmembrane region" description="Helical" evidence="7">
    <location>
        <begin position="218"/>
        <end position="236"/>
    </location>
</feature>
<reference evidence="8" key="1">
    <citation type="submission" date="2021-03" db="EMBL/GenBank/DDBJ databases">
        <authorList>
            <person name="Li Z."/>
            <person name="Yang C."/>
        </authorList>
    </citation>
    <scope>NUCLEOTIDE SEQUENCE</scope>
    <source>
        <strain evidence="8">Dzin_1.0</strain>
        <tissue evidence="8">Leaf</tissue>
    </source>
</reference>
<dbReference type="Proteomes" id="UP001085076">
    <property type="component" value="Miscellaneous, Linkage group lg08"/>
</dbReference>
<evidence type="ECO:0000256" key="7">
    <source>
        <dbReference type="SAM" id="Phobius"/>
    </source>
</evidence>
<dbReference type="InterPro" id="IPR036259">
    <property type="entry name" value="MFS_trans_sf"/>
</dbReference>
<dbReference type="CDD" id="cd17484">
    <property type="entry name" value="MFS_FBT"/>
    <property type="match status" value="1"/>
</dbReference>
<dbReference type="OrthoDB" id="754047at2759"/>
<feature type="transmembrane region" description="Helical" evidence="7">
    <location>
        <begin position="538"/>
        <end position="559"/>
    </location>
</feature>
<feature type="transmembrane region" description="Helical" evidence="7">
    <location>
        <begin position="242"/>
        <end position="261"/>
    </location>
</feature>
<reference evidence="8" key="2">
    <citation type="journal article" date="2022" name="Hortic Res">
        <title>The genome of Dioscorea zingiberensis sheds light on the biosynthesis, origin and evolution of the medicinally important diosgenin saponins.</title>
        <authorList>
            <person name="Li Y."/>
            <person name="Tan C."/>
            <person name="Li Z."/>
            <person name="Guo J."/>
            <person name="Li S."/>
            <person name="Chen X."/>
            <person name="Wang C."/>
            <person name="Dai X."/>
            <person name="Yang H."/>
            <person name="Song W."/>
            <person name="Hou L."/>
            <person name="Xu J."/>
            <person name="Tong Z."/>
            <person name="Xu A."/>
            <person name="Yuan X."/>
            <person name="Wang W."/>
            <person name="Yang Q."/>
            <person name="Chen L."/>
            <person name="Sun Z."/>
            <person name="Wang K."/>
            <person name="Pan B."/>
            <person name="Chen J."/>
            <person name="Bao Y."/>
            <person name="Liu F."/>
            <person name="Qi X."/>
            <person name="Gang D.R."/>
            <person name="Wen J."/>
            <person name="Li J."/>
        </authorList>
    </citation>
    <scope>NUCLEOTIDE SEQUENCE</scope>
    <source>
        <strain evidence="8">Dzin_1.0</strain>
    </source>
</reference>
<dbReference type="Gene3D" id="1.20.1250.20">
    <property type="entry name" value="MFS general substrate transporter like domains"/>
    <property type="match status" value="1"/>
</dbReference>
<dbReference type="PANTHER" id="PTHR31585:SF0">
    <property type="entry name" value="FOLATE-BIOPTERIN TRANSPORTER 1, CHLOROPLASTIC"/>
    <property type="match status" value="1"/>
</dbReference>
<organism evidence="8 9">
    <name type="scientific">Dioscorea zingiberensis</name>
    <dbReference type="NCBI Taxonomy" id="325984"/>
    <lineage>
        <taxon>Eukaryota</taxon>
        <taxon>Viridiplantae</taxon>
        <taxon>Streptophyta</taxon>
        <taxon>Embryophyta</taxon>
        <taxon>Tracheophyta</taxon>
        <taxon>Spermatophyta</taxon>
        <taxon>Magnoliopsida</taxon>
        <taxon>Liliopsida</taxon>
        <taxon>Dioscoreales</taxon>
        <taxon>Dioscoreaceae</taxon>
        <taxon>Dioscorea</taxon>
    </lineage>
</organism>
<evidence type="ECO:0000256" key="2">
    <source>
        <dbReference type="ARBA" id="ARBA00007015"/>
    </source>
</evidence>
<dbReference type="PANTHER" id="PTHR31585">
    <property type="entry name" value="FOLATE-BIOPTERIN TRANSPORTER 1, CHLOROPLASTIC"/>
    <property type="match status" value="1"/>
</dbReference>
<keyword evidence="9" id="KW-1185">Reference proteome</keyword>
<feature type="transmembrane region" description="Helical" evidence="7">
    <location>
        <begin position="502"/>
        <end position="526"/>
    </location>
</feature>
<name>A0A9D5C4B4_9LILI</name>
<evidence type="ECO:0008006" key="10">
    <source>
        <dbReference type="Google" id="ProtNLM"/>
    </source>
</evidence>
<protein>
    <recommendedName>
        <fullName evidence="10">Biopterin transport-related protein BT1</fullName>
    </recommendedName>
</protein>
<dbReference type="AlphaFoldDB" id="A0A9D5C4B4"/>
<feature type="transmembrane region" description="Helical" evidence="7">
    <location>
        <begin position="306"/>
        <end position="329"/>
    </location>
</feature>
<feature type="transmembrane region" description="Helical" evidence="7">
    <location>
        <begin position="472"/>
        <end position="490"/>
    </location>
</feature>
<comment type="similarity">
    <text evidence="2">Belongs to the major facilitator superfamily. Folate-biopterin transporter (TC 2.A.71) family.</text>
</comment>
<evidence type="ECO:0000256" key="1">
    <source>
        <dbReference type="ARBA" id="ARBA00004141"/>
    </source>
</evidence>
<keyword evidence="6 7" id="KW-0472">Membrane</keyword>
<feature type="transmembrane region" description="Helical" evidence="7">
    <location>
        <begin position="403"/>
        <end position="422"/>
    </location>
</feature>
<keyword evidence="3" id="KW-0813">Transport</keyword>
<evidence type="ECO:0000256" key="5">
    <source>
        <dbReference type="ARBA" id="ARBA00022989"/>
    </source>
</evidence>
<proteinExistence type="inferred from homology"/>
<keyword evidence="5 7" id="KW-1133">Transmembrane helix</keyword>
<dbReference type="NCBIfam" id="TIGR00788">
    <property type="entry name" value="fbt"/>
    <property type="match status" value="1"/>
</dbReference>
<dbReference type="Pfam" id="PF03092">
    <property type="entry name" value="BT1"/>
    <property type="match status" value="1"/>
</dbReference>
<feature type="transmembrane region" description="Helical" evidence="7">
    <location>
        <begin position="282"/>
        <end position="300"/>
    </location>
</feature>
<evidence type="ECO:0000256" key="6">
    <source>
        <dbReference type="ARBA" id="ARBA00023136"/>
    </source>
</evidence>
<evidence type="ECO:0000256" key="4">
    <source>
        <dbReference type="ARBA" id="ARBA00022692"/>
    </source>
</evidence>
<keyword evidence="4 7" id="KW-0812">Transmembrane</keyword>
<dbReference type="GO" id="GO:0016020">
    <property type="term" value="C:membrane"/>
    <property type="evidence" value="ECO:0007669"/>
    <property type="project" value="UniProtKB-SubCell"/>
</dbReference>
<dbReference type="EMBL" id="JAGGNH010000008">
    <property type="protein sequence ID" value="KAJ0966395.1"/>
    <property type="molecule type" value="Genomic_DNA"/>
</dbReference>
<dbReference type="InterPro" id="IPR039309">
    <property type="entry name" value="BT1"/>
</dbReference>